<dbReference type="InterPro" id="IPR013785">
    <property type="entry name" value="Aldolase_TIM"/>
</dbReference>
<dbReference type="AlphaFoldDB" id="A0A4Q5M1T2"/>
<dbReference type="PROSITE" id="PS00169">
    <property type="entry name" value="D_ALA_DEHYDRATASE"/>
    <property type="match status" value="1"/>
</dbReference>
<dbReference type="EMBL" id="SEWF01000011">
    <property type="protein sequence ID" value="RYU95823.1"/>
    <property type="molecule type" value="Genomic_DNA"/>
</dbReference>
<evidence type="ECO:0000256" key="5">
    <source>
        <dbReference type="ARBA" id="ARBA00023133"/>
    </source>
</evidence>
<dbReference type="PANTHER" id="PTHR11458">
    <property type="entry name" value="DELTA-AMINOLEVULINIC ACID DEHYDRATASE"/>
    <property type="match status" value="1"/>
</dbReference>
<sequence>MMLIHRPRRNRKSAAIRDLVQETTLSVNDFIFPMFVMEGTHIRSEIKSMPNIYRFSLDTLLEELKEVTDLGIKSICLFPNYPESKKDKYATESYKSGTLYLKALSEIKNKFPDLALMTDIALDPYSSDGHDGIVENGKILNDETLDVLGKMALAQARAGADILGPSDMMDGRVGYIRELLDDEGFSEISIMSYSAKYASAFYGPFRDALDSAPKFGDKKTYQMNPANVKEALIEGQLDMEEGADFLMVKPAFSYLDVIKTLSDNFPLPIAAYNVSGEYAMIKAASQNGWIDGQKAMYELLLSIKRAGAKVILSYFAKEFAQLKA</sequence>
<accession>A0A4Q5M1T2</accession>
<feature type="active site" description="Schiff-base intermediate with substrate" evidence="9">
    <location>
        <position position="196"/>
    </location>
</feature>
<comment type="subunit">
    <text evidence="11">Homooctamer.</text>
</comment>
<dbReference type="Gene3D" id="3.20.20.70">
    <property type="entry name" value="Aldolase class I"/>
    <property type="match status" value="1"/>
</dbReference>
<dbReference type="GO" id="GO:0008270">
    <property type="term" value="F:zinc ion binding"/>
    <property type="evidence" value="ECO:0007669"/>
    <property type="project" value="TreeGrafter"/>
</dbReference>
<keyword evidence="6 11" id="KW-0456">Lyase</keyword>
<evidence type="ECO:0000256" key="7">
    <source>
        <dbReference type="ARBA" id="ARBA00023244"/>
    </source>
</evidence>
<feature type="binding site" evidence="10">
    <location>
        <position position="234"/>
    </location>
    <ligand>
        <name>Mg(2+)</name>
        <dbReference type="ChEBI" id="CHEBI:18420"/>
    </ligand>
</feature>
<keyword evidence="14" id="KW-1185">Reference proteome</keyword>
<evidence type="ECO:0000256" key="2">
    <source>
        <dbReference type="ARBA" id="ARBA00008055"/>
    </source>
</evidence>
<evidence type="ECO:0000256" key="1">
    <source>
        <dbReference type="ARBA" id="ARBA00004694"/>
    </source>
</evidence>
<dbReference type="GO" id="GO:0006782">
    <property type="term" value="P:protoporphyrinogen IX biosynthetic process"/>
    <property type="evidence" value="ECO:0007669"/>
    <property type="project" value="UniProtKB-UniPathway"/>
</dbReference>
<keyword evidence="7 11" id="KW-0627">Porphyrin biosynthesis</keyword>
<dbReference type="FunFam" id="3.20.20.70:FF:000019">
    <property type="entry name" value="Delta-aminolevulinic acid dehydratase"/>
    <property type="match status" value="1"/>
</dbReference>
<dbReference type="InterPro" id="IPR030656">
    <property type="entry name" value="ALAD_AS"/>
</dbReference>
<keyword evidence="10" id="KW-0479">Metal-binding</keyword>
<dbReference type="UniPathway" id="UPA00251">
    <property type="reaction ID" value="UER00318"/>
</dbReference>
<evidence type="ECO:0000256" key="8">
    <source>
        <dbReference type="ARBA" id="ARBA00047651"/>
    </source>
</evidence>
<evidence type="ECO:0000256" key="3">
    <source>
        <dbReference type="ARBA" id="ARBA00012053"/>
    </source>
</evidence>
<evidence type="ECO:0000313" key="14">
    <source>
        <dbReference type="Proteomes" id="UP000293162"/>
    </source>
</evidence>
<dbReference type="PANTHER" id="PTHR11458:SF0">
    <property type="entry name" value="DELTA-AMINOLEVULINIC ACID DEHYDRATASE"/>
    <property type="match status" value="1"/>
</dbReference>
<dbReference type="CDD" id="cd04823">
    <property type="entry name" value="ALAD_PBGS_aspartate_rich"/>
    <property type="match status" value="1"/>
</dbReference>
<keyword evidence="10" id="KW-0460">Magnesium</keyword>
<dbReference type="EC" id="4.2.1.24" evidence="3 11"/>
<evidence type="ECO:0000256" key="6">
    <source>
        <dbReference type="ARBA" id="ARBA00023239"/>
    </source>
</evidence>
<dbReference type="InterPro" id="IPR001731">
    <property type="entry name" value="ALAD"/>
</dbReference>
<evidence type="ECO:0000256" key="10">
    <source>
        <dbReference type="PIRSR" id="PIRSR001415-5"/>
    </source>
</evidence>
<gene>
    <name evidence="13" type="primary">hemB</name>
    <name evidence="13" type="ORF">EWM59_09345</name>
</gene>
<feature type="active site" description="Schiff-base intermediate with substrate" evidence="9">
    <location>
        <position position="249"/>
    </location>
</feature>
<proteinExistence type="inferred from homology"/>
<comment type="similarity">
    <text evidence="2 12">Belongs to the ALAD family.</text>
</comment>
<comment type="caution">
    <text evidence="13">The sequence shown here is derived from an EMBL/GenBank/DDBJ whole genome shotgun (WGS) entry which is preliminary data.</text>
</comment>
<evidence type="ECO:0000313" key="13">
    <source>
        <dbReference type="EMBL" id="RYU95823.1"/>
    </source>
</evidence>
<dbReference type="SUPFAM" id="SSF51569">
    <property type="entry name" value="Aldolase"/>
    <property type="match status" value="1"/>
</dbReference>
<dbReference type="GO" id="GO:0004655">
    <property type="term" value="F:porphobilinogen synthase activity"/>
    <property type="evidence" value="ECO:0007669"/>
    <property type="project" value="UniProtKB-EC"/>
</dbReference>
<reference evidence="13 14" key="1">
    <citation type="submission" date="2019-02" db="EMBL/GenBank/DDBJ databases">
        <title>Bacterial novel species Emticicia sp. 17J42-9 isolated from soil.</title>
        <authorList>
            <person name="Jung H.-Y."/>
        </authorList>
    </citation>
    <scope>NUCLEOTIDE SEQUENCE [LARGE SCALE GENOMIC DNA]</scope>
    <source>
        <strain evidence="13 14">17J42-9</strain>
    </source>
</reference>
<keyword evidence="5" id="KW-0350">Heme biosynthesis</keyword>
<evidence type="ECO:0000256" key="12">
    <source>
        <dbReference type="RuleBase" id="RU004161"/>
    </source>
</evidence>
<dbReference type="GO" id="GO:0005829">
    <property type="term" value="C:cytosol"/>
    <property type="evidence" value="ECO:0007669"/>
    <property type="project" value="TreeGrafter"/>
</dbReference>
<dbReference type="PIRSF" id="PIRSF001415">
    <property type="entry name" value="Porphbilin_synth"/>
    <property type="match status" value="1"/>
</dbReference>
<evidence type="ECO:0000256" key="9">
    <source>
        <dbReference type="PIRSR" id="PIRSR001415-1"/>
    </source>
</evidence>
<dbReference type="OrthoDB" id="9805001at2"/>
<organism evidence="13 14">
    <name type="scientific">Emticicia agri</name>
    <dbReference type="NCBI Taxonomy" id="2492393"/>
    <lineage>
        <taxon>Bacteria</taxon>
        <taxon>Pseudomonadati</taxon>
        <taxon>Bacteroidota</taxon>
        <taxon>Cytophagia</taxon>
        <taxon>Cytophagales</taxon>
        <taxon>Leadbetterellaceae</taxon>
        <taxon>Emticicia</taxon>
    </lineage>
</organism>
<dbReference type="SMART" id="SM01004">
    <property type="entry name" value="ALAD"/>
    <property type="match status" value="1"/>
</dbReference>
<dbReference type="Pfam" id="PF00490">
    <property type="entry name" value="ALAD"/>
    <property type="match status" value="1"/>
</dbReference>
<protein>
    <recommendedName>
        <fullName evidence="4 11">Delta-aminolevulinic acid dehydratase</fullName>
        <ecNumber evidence="3 11">4.2.1.24</ecNumber>
    </recommendedName>
</protein>
<evidence type="ECO:0000256" key="4">
    <source>
        <dbReference type="ARBA" id="ARBA00020771"/>
    </source>
</evidence>
<comment type="catalytic activity">
    <reaction evidence="8 11">
        <text>2 5-aminolevulinate = porphobilinogen + 2 H2O + H(+)</text>
        <dbReference type="Rhea" id="RHEA:24064"/>
        <dbReference type="ChEBI" id="CHEBI:15377"/>
        <dbReference type="ChEBI" id="CHEBI:15378"/>
        <dbReference type="ChEBI" id="CHEBI:58126"/>
        <dbReference type="ChEBI" id="CHEBI:356416"/>
        <dbReference type="EC" id="4.2.1.24"/>
    </reaction>
</comment>
<dbReference type="Proteomes" id="UP000293162">
    <property type="component" value="Unassembled WGS sequence"/>
</dbReference>
<dbReference type="NCBIfam" id="NF006762">
    <property type="entry name" value="PRK09283.1"/>
    <property type="match status" value="1"/>
</dbReference>
<comment type="pathway">
    <text evidence="1">Porphyrin-containing compound metabolism; protoporphyrin-IX biosynthesis; coproporphyrinogen-III from 5-aminolevulinate: step 1/4.</text>
</comment>
<name>A0A4Q5M1T2_9BACT</name>
<evidence type="ECO:0000256" key="11">
    <source>
        <dbReference type="RuleBase" id="RU000515"/>
    </source>
</evidence>
<dbReference type="PRINTS" id="PR00144">
    <property type="entry name" value="DALDHYDRTASE"/>
</dbReference>